<dbReference type="STRING" id="1117702.AQZ52_15665"/>
<reference evidence="2 3" key="1">
    <citation type="submission" date="2015-10" db="EMBL/GenBank/DDBJ databases">
        <title>Draft genome sequence of Novosphingobium fuchskuhlense DSM 25065 isolated from a surface water sample of the southwest basin of Lake Grosse Fuchskuhle.</title>
        <authorList>
            <person name="Ruckert C."/>
            <person name="Winkler A."/>
            <person name="Glaeser J."/>
            <person name="Grossart H.-P."/>
            <person name="Kalinowski J."/>
            <person name="Glaeser S."/>
        </authorList>
    </citation>
    <scope>NUCLEOTIDE SEQUENCE [LARGE SCALE GENOMIC DNA]</scope>
    <source>
        <strain evidence="2 3">FNE08-7</strain>
    </source>
</reference>
<evidence type="ECO:0000313" key="2">
    <source>
        <dbReference type="EMBL" id="KUR70288.1"/>
    </source>
</evidence>
<keyword evidence="1" id="KW-0175">Coiled coil</keyword>
<organism evidence="2 3">
    <name type="scientific">Novosphingobium fuchskuhlense</name>
    <dbReference type="NCBI Taxonomy" id="1117702"/>
    <lineage>
        <taxon>Bacteria</taxon>
        <taxon>Pseudomonadati</taxon>
        <taxon>Pseudomonadota</taxon>
        <taxon>Alphaproteobacteria</taxon>
        <taxon>Sphingomonadales</taxon>
        <taxon>Sphingomonadaceae</taxon>
        <taxon>Novosphingobium</taxon>
    </lineage>
</organism>
<dbReference type="AlphaFoldDB" id="A0A117UT07"/>
<gene>
    <name evidence="2" type="ORF">AQZ52_15665</name>
</gene>
<proteinExistence type="predicted"/>
<evidence type="ECO:0000256" key="1">
    <source>
        <dbReference type="SAM" id="Coils"/>
    </source>
</evidence>
<feature type="coiled-coil region" evidence="1">
    <location>
        <begin position="38"/>
        <end position="65"/>
    </location>
</feature>
<protein>
    <recommendedName>
        <fullName evidence="4">Phage shock protein B</fullName>
    </recommendedName>
</protein>
<evidence type="ECO:0008006" key="4">
    <source>
        <dbReference type="Google" id="ProtNLM"/>
    </source>
</evidence>
<evidence type="ECO:0000313" key="3">
    <source>
        <dbReference type="Proteomes" id="UP000058012"/>
    </source>
</evidence>
<dbReference type="EMBL" id="LLZS01000009">
    <property type="protein sequence ID" value="KUR70288.1"/>
    <property type="molecule type" value="Genomic_DNA"/>
</dbReference>
<dbReference type="RefSeq" id="WP_067913084.1">
    <property type="nucleotide sequence ID" value="NZ_KQ954246.1"/>
</dbReference>
<sequence length="85" mass="9711">MSFWSAIVAIVAILTWARMRSARYEAGLGHPVSELREAMQARQANPALEREVVELRKRVEVLERILTDGRDASRLAQDIEALREH</sequence>
<dbReference type="Proteomes" id="UP000058012">
    <property type="component" value="Unassembled WGS sequence"/>
</dbReference>
<keyword evidence="3" id="KW-1185">Reference proteome</keyword>
<accession>A0A117UT07</accession>
<dbReference type="OrthoDB" id="7510168at2"/>
<name>A0A117UT07_9SPHN</name>
<comment type="caution">
    <text evidence="2">The sequence shown here is derived from an EMBL/GenBank/DDBJ whole genome shotgun (WGS) entry which is preliminary data.</text>
</comment>